<feature type="region of interest" description="Disordered" evidence="1">
    <location>
        <begin position="42"/>
        <end position="94"/>
    </location>
</feature>
<evidence type="ECO:0000256" key="1">
    <source>
        <dbReference type="SAM" id="MobiDB-lite"/>
    </source>
</evidence>
<dbReference type="EMBL" id="JAWQEG010001243">
    <property type="protein sequence ID" value="KAK3881222.1"/>
    <property type="molecule type" value="Genomic_DNA"/>
</dbReference>
<evidence type="ECO:0000313" key="3">
    <source>
        <dbReference type="Proteomes" id="UP001286313"/>
    </source>
</evidence>
<name>A0AAE1FY14_PETCI</name>
<gene>
    <name evidence="2" type="ORF">Pcinc_014304</name>
</gene>
<proteinExistence type="predicted"/>
<sequence length="275" mass="31881">MPFGIPMVWRVGKDHIPDCYFCMTNLQRINRKNKHHVQYPEVPSAIKPVPHGPEVPIPEPDVIMESSSNPESSDAANSDESGAYKPVDDDQPMPLTQAELNDLTRDLNLSKESAQLLSSRLHEKCLLAPETTFYWYQDCERIPQIKELKKDARFDAALNPIESSAWLCLKSVIGNFLGNHRSPEYEKTVDELMESFRMSVKMYFLRSHLDYFSNNSGDSSEEKGVRFHKDIRVMEERYQGRWDVNFLAEYCWCLKRDVVSARHIRKSVKRPLILD</sequence>
<accession>A0AAE1FY14</accession>
<evidence type="ECO:0000313" key="2">
    <source>
        <dbReference type="EMBL" id="KAK3881222.1"/>
    </source>
</evidence>
<keyword evidence="3" id="KW-1185">Reference proteome</keyword>
<feature type="compositionally biased region" description="Polar residues" evidence="1">
    <location>
        <begin position="65"/>
        <end position="80"/>
    </location>
</feature>
<dbReference type="PANTHER" id="PTHR46114">
    <property type="entry name" value="APPLE DOMAIN-CONTAINING PROTEIN"/>
    <property type="match status" value="1"/>
</dbReference>
<protein>
    <submittedName>
        <fullName evidence="2">Uncharacterized protein</fullName>
    </submittedName>
</protein>
<comment type="caution">
    <text evidence="2">The sequence shown here is derived from an EMBL/GenBank/DDBJ whole genome shotgun (WGS) entry which is preliminary data.</text>
</comment>
<reference evidence="2" key="1">
    <citation type="submission" date="2023-10" db="EMBL/GenBank/DDBJ databases">
        <title>Genome assemblies of two species of porcelain crab, Petrolisthes cinctipes and Petrolisthes manimaculis (Anomura: Porcellanidae).</title>
        <authorList>
            <person name="Angst P."/>
        </authorList>
    </citation>
    <scope>NUCLEOTIDE SEQUENCE</scope>
    <source>
        <strain evidence="2">PB745_01</strain>
        <tissue evidence="2">Gill</tissue>
    </source>
</reference>
<dbReference type="AlphaFoldDB" id="A0AAE1FY14"/>
<dbReference type="Proteomes" id="UP001286313">
    <property type="component" value="Unassembled WGS sequence"/>
</dbReference>
<dbReference type="PANTHER" id="PTHR46114:SF1">
    <property type="entry name" value="ZAD DOMAIN-CONTAINING PROTEIN"/>
    <property type="match status" value="1"/>
</dbReference>
<organism evidence="2 3">
    <name type="scientific">Petrolisthes cinctipes</name>
    <name type="common">Flat porcelain crab</name>
    <dbReference type="NCBI Taxonomy" id="88211"/>
    <lineage>
        <taxon>Eukaryota</taxon>
        <taxon>Metazoa</taxon>
        <taxon>Ecdysozoa</taxon>
        <taxon>Arthropoda</taxon>
        <taxon>Crustacea</taxon>
        <taxon>Multicrustacea</taxon>
        <taxon>Malacostraca</taxon>
        <taxon>Eumalacostraca</taxon>
        <taxon>Eucarida</taxon>
        <taxon>Decapoda</taxon>
        <taxon>Pleocyemata</taxon>
        <taxon>Anomura</taxon>
        <taxon>Galatheoidea</taxon>
        <taxon>Porcellanidae</taxon>
        <taxon>Petrolisthes</taxon>
    </lineage>
</organism>
<feature type="compositionally biased region" description="Pro residues" evidence="1">
    <location>
        <begin position="50"/>
        <end position="59"/>
    </location>
</feature>